<evidence type="ECO:0000256" key="2">
    <source>
        <dbReference type="ARBA" id="ARBA00012528"/>
    </source>
</evidence>
<dbReference type="SMART" id="SM00028">
    <property type="entry name" value="TPR"/>
    <property type="match status" value="5"/>
</dbReference>
<dbReference type="InterPro" id="IPR029787">
    <property type="entry name" value="Nucleotide_cyclase"/>
</dbReference>
<comment type="cofactor">
    <cofactor evidence="1">
        <name>Mg(2+)</name>
        <dbReference type="ChEBI" id="CHEBI:18420"/>
    </cofactor>
</comment>
<sequence length="644" mass="73776">MMRAMSMTNKVRKSSISQRIYFLLSLLLCLTFAIPSYAINAHPPWLQQSFDQVDILDKKDPKLALDFAQKLLAEKGDSMSDYDKTALYERLARYCTYLGEFTLGQEYIKQGFALKPDPASSIGISLKLSQASILDELGNSEQALNLYFEAEQLAKDSENSKMLADTYSYLANSYSLNHNDIEALKYFHQAYLLLEKLGDDLELAYLKAQMATSYSFINDDEKAISLATEVIQYFLANEYYFDALYAQSGLANDYLRMKDYQQAEIEFKKVIELTKKLGKSDSIYTAYIGLAKVYFHLEQNDKARYYYQLYESKRHQAPPPYTVIHDAIFVAQVELADENIDKVKQAISIAEQALTKFEQEKALSWYSSLYDLKSKLAKLENNYQAAYEYQSEYIRIKALYHNEERERVRSKYKVMFDTDQALLQNQLLERDKQLDKIALENAQNKQWLQNIIIIVAIIFVIILSAFIYRQVRTSKTLHKLANTDTLTELANRRFSFLYAEKMMSLAIREQEDFAIVVFDVDHFKQVNDKYGHAGGDIALKALAITASEYVRNKDILGRIGGEEFLLVLPNTSAKQATVIAERIRLAIANKVLTINEQQTNITASFGVAELSATRASFNQLFYDADIALYQAKEKGRNQVVVATS</sequence>
<dbReference type="Gene3D" id="1.25.40.10">
    <property type="entry name" value="Tetratricopeptide repeat domain"/>
    <property type="match status" value="2"/>
</dbReference>
<dbReference type="PANTHER" id="PTHR45138:SF9">
    <property type="entry name" value="DIGUANYLATE CYCLASE DGCM-RELATED"/>
    <property type="match status" value="1"/>
</dbReference>
<dbReference type="PROSITE" id="PS50887">
    <property type="entry name" value="GGDEF"/>
    <property type="match status" value="1"/>
</dbReference>
<keyword evidence="5" id="KW-1133">Transmembrane helix</keyword>
<keyword evidence="5" id="KW-0472">Membrane</keyword>
<dbReference type="Pfam" id="PF00990">
    <property type="entry name" value="GGDEF"/>
    <property type="match status" value="1"/>
</dbReference>
<dbReference type="SMART" id="SM00267">
    <property type="entry name" value="GGDEF"/>
    <property type="match status" value="1"/>
</dbReference>
<feature type="transmembrane region" description="Helical" evidence="5">
    <location>
        <begin position="447"/>
        <end position="468"/>
    </location>
</feature>
<comment type="catalytic activity">
    <reaction evidence="3">
        <text>2 GTP = 3',3'-c-di-GMP + 2 diphosphate</text>
        <dbReference type="Rhea" id="RHEA:24898"/>
        <dbReference type="ChEBI" id="CHEBI:33019"/>
        <dbReference type="ChEBI" id="CHEBI:37565"/>
        <dbReference type="ChEBI" id="CHEBI:58805"/>
        <dbReference type="EC" id="2.7.7.65"/>
    </reaction>
</comment>
<evidence type="ECO:0000256" key="3">
    <source>
        <dbReference type="ARBA" id="ARBA00034247"/>
    </source>
</evidence>
<evidence type="ECO:0000313" key="7">
    <source>
        <dbReference type="EMBL" id="QBG37009.1"/>
    </source>
</evidence>
<keyword evidence="8" id="KW-1185">Reference proteome</keyword>
<dbReference type="GO" id="GO:0043709">
    <property type="term" value="P:cell adhesion involved in single-species biofilm formation"/>
    <property type="evidence" value="ECO:0007669"/>
    <property type="project" value="TreeGrafter"/>
</dbReference>
<dbReference type="Pfam" id="PF13424">
    <property type="entry name" value="TPR_12"/>
    <property type="match status" value="1"/>
</dbReference>
<dbReference type="NCBIfam" id="TIGR00254">
    <property type="entry name" value="GGDEF"/>
    <property type="match status" value="1"/>
</dbReference>
<accession>A0A4P6P9P3</accession>
<proteinExistence type="predicted"/>
<evidence type="ECO:0000256" key="4">
    <source>
        <dbReference type="SAM" id="Coils"/>
    </source>
</evidence>
<evidence type="ECO:0000256" key="5">
    <source>
        <dbReference type="SAM" id="Phobius"/>
    </source>
</evidence>
<dbReference type="Proteomes" id="UP000290244">
    <property type="component" value="Chromosome"/>
</dbReference>
<dbReference type="EMBL" id="CP034759">
    <property type="protein sequence ID" value="QBG37009.1"/>
    <property type="molecule type" value="Genomic_DNA"/>
</dbReference>
<dbReference type="GO" id="GO:1902201">
    <property type="term" value="P:negative regulation of bacterial-type flagellum-dependent cell motility"/>
    <property type="evidence" value="ECO:0007669"/>
    <property type="project" value="TreeGrafter"/>
</dbReference>
<dbReference type="InterPro" id="IPR043128">
    <property type="entry name" value="Rev_trsase/Diguanyl_cyclase"/>
</dbReference>
<reference evidence="7 8" key="1">
    <citation type="submission" date="2018-12" db="EMBL/GenBank/DDBJ databases">
        <title>Complete genome of Litorilituus sediminis.</title>
        <authorList>
            <person name="Liu A."/>
            <person name="Rong J."/>
        </authorList>
    </citation>
    <scope>NUCLEOTIDE SEQUENCE [LARGE SCALE GENOMIC DNA]</scope>
    <source>
        <strain evidence="7 8">JCM 17549</strain>
    </source>
</reference>
<dbReference type="PANTHER" id="PTHR45138">
    <property type="entry name" value="REGULATORY COMPONENTS OF SENSORY TRANSDUCTION SYSTEM"/>
    <property type="match status" value="1"/>
</dbReference>
<keyword evidence="4" id="KW-0175">Coiled coil</keyword>
<dbReference type="Gene3D" id="3.30.70.270">
    <property type="match status" value="1"/>
</dbReference>
<dbReference type="SUPFAM" id="SSF48452">
    <property type="entry name" value="TPR-like"/>
    <property type="match status" value="1"/>
</dbReference>
<name>A0A4P6P9P3_9GAMM</name>
<dbReference type="InterPro" id="IPR011990">
    <property type="entry name" value="TPR-like_helical_dom_sf"/>
</dbReference>
<dbReference type="GO" id="GO:0052621">
    <property type="term" value="F:diguanylate cyclase activity"/>
    <property type="evidence" value="ECO:0007669"/>
    <property type="project" value="UniProtKB-EC"/>
</dbReference>
<organism evidence="7 8">
    <name type="scientific">Litorilituus sediminis</name>
    <dbReference type="NCBI Taxonomy" id="718192"/>
    <lineage>
        <taxon>Bacteria</taxon>
        <taxon>Pseudomonadati</taxon>
        <taxon>Pseudomonadota</taxon>
        <taxon>Gammaproteobacteria</taxon>
        <taxon>Alteromonadales</taxon>
        <taxon>Colwelliaceae</taxon>
        <taxon>Litorilituus</taxon>
    </lineage>
</organism>
<feature type="coiled-coil region" evidence="4">
    <location>
        <begin position="333"/>
        <end position="360"/>
    </location>
</feature>
<dbReference type="OrthoDB" id="6191081at2"/>
<dbReference type="InterPro" id="IPR000160">
    <property type="entry name" value="GGDEF_dom"/>
</dbReference>
<keyword evidence="5" id="KW-0812">Transmembrane</keyword>
<dbReference type="AlphaFoldDB" id="A0A4P6P9P3"/>
<dbReference type="GO" id="GO:0005886">
    <property type="term" value="C:plasma membrane"/>
    <property type="evidence" value="ECO:0007669"/>
    <property type="project" value="TreeGrafter"/>
</dbReference>
<evidence type="ECO:0000256" key="1">
    <source>
        <dbReference type="ARBA" id="ARBA00001946"/>
    </source>
</evidence>
<protein>
    <recommendedName>
        <fullName evidence="2">diguanylate cyclase</fullName>
        <ecNumber evidence="2">2.7.7.65</ecNumber>
    </recommendedName>
</protein>
<dbReference type="KEGG" id="lsd:EMK97_15405"/>
<dbReference type="SUPFAM" id="SSF55073">
    <property type="entry name" value="Nucleotide cyclase"/>
    <property type="match status" value="1"/>
</dbReference>
<dbReference type="InterPro" id="IPR050469">
    <property type="entry name" value="Diguanylate_Cyclase"/>
</dbReference>
<dbReference type="FunFam" id="3.30.70.270:FF:000001">
    <property type="entry name" value="Diguanylate cyclase domain protein"/>
    <property type="match status" value="1"/>
</dbReference>
<evidence type="ECO:0000313" key="8">
    <source>
        <dbReference type="Proteomes" id="UP000290244"/>
    </source>
</evidence>
<dbReference type="CDD" id="cd01949">
    <property type="entry name" value="GGDEF"/>
    <property type="match status" value="1"/>
</dbReference>
<feature type="domain" description="GGDEF" evidence="6">
    <location>
        <begin position="511"/>
        <end position="644"/>
    </location>
</feature>
<dbReference type="InterPro" id="IPR019734">
    <property type="entry name" value="TPR_rpt"/>
</dbReference>
<evidence type="ECO:0000259" key="6">
    <source>
        <dbReference type="PROSITE" id="PS50887"/>
    </source>
</evidence>
<gene>
    <name evidence="7" type="ORF">EMK97_15405</name>
</gene>
<dbReference type="EC" id="2.7.7.65" evidence="2"/>